<accession>A0A179BVW0</accession>
<dbReference type="InterPro" id="IPR029068">
    <property type="entry name" value="Glyas_Bleomycin-R_OHBP_Dase"/>
</dbReference>
<name>A0A179BVW0_RHILE</name>
<dbReference type="GO" id="GO:0003676">
    <property type="term" value="F:nucleic acid binding"/>
    <property type="evidence" value="ECO:0007669"/>
    <property type="project" value="InterPro"/>
</dbReference>
<dbReference type="eggNOG" id="COG0346">
    <property type="taxonomic scope" value="Bacteria"/>
</dbReference>
<dbReference type="InterPro" id="IPR002052">
    <property type="entry name" value="DNA_methylase_N6_adenine_CS"/>
</dbReference>
<dbReference type="RefSeq" id="WP_064246916.1">
    <property type="nucleotide sequence ID" value="NZ_CAXUSC020000001.1"/>
</dbReference>
<reference evidence="2" key="1">
    <citation type="submission" date="2016-04" db="EMBL/GenBank/DDBJ databases">
        <title>Fast-growing isolate from the root nodules of Vavilovia formosa.</title>
        <authorList>
            <person name="Kimeklis A."/>
            <person name="Safronova V."/>
            <person name="Belimov A."/>
            <person name="Andronov E."/>
        </authorList>
    </citation>
    <scope>NUCLEOTIDE SEQUENCE [LARGE SCALE GENOMIC DNA]</scope>
    <source>
        <strain evidence="2">Vaf-46</strain>
    </source>
</reference>
<dbReference type="PROSITE" id="PS00092">
    <property type="entry name" value="N6_MTASE"/>
    <property type="match status" value="1"/>
</dbReference>
<feature type="domain" description="Glyoxalase/fosfomycin resistance/dioxygenase" evidence="1">
    <location>
        <begin position="95"/>
        <end position="209"/>
    </location>
</feature>
<evidence type="ECO:0000313" key="2">
    <source>
        <dbReference type="EMBL" id="OAP95244.1"/>
    </source>
</evidence>
<dbReference type="Pfam" id="PF00903">
    <property type="entry name" value="Glyoxalase"/>
    <property type="match status" value="1"/>
</dbReference>
<gene>
    <name evidence="2" type="ORF">A4U53_18855</name>
</gene>
<dbReference type="GO" id="GO:0008168">
    <property type="term" value="F:methyltransferase activity"/>
    <property type="evidence" value="ECO:0007669"/>
    <property type="project" value="InterPro"/>
</dbReference>
<dbReference type="GO" id="GO:0032259">
    <property type="term" value="P:methylation"/>
    <property type="evidence" value="ECO:0007669"/>
    <property type="project" value="InterPro"/>
</dbReference>
<dbReference type="Gene3D" id="3.10.180.10">
    <property type="entry name" value="2,3-Dihydroxybiphenyl 1,2-Dioxygenase, domain 1"/>
    <property type="match status" value="1"/>
</dbReference>
<dbReference type="GO" id="GO:0016829">
    <property type="term" value="F:lyase activity"/>
    <property type="evidence" value="ECO:0007669"/>
    <property type="project" value="UniProtKB-KW"/>
</dbReference>
<dbReference type="SUPFAM" id="SSF54593">
    <property type="entry name" value="Glyoxalase/Bleomycin resistance protein/Dihydroxybiphenyl dioxygenase"/>
    <property type="match status" value="1"/>
</dbReference>
<proteinExistence type="predicted"/>
<dbReference type="EMBL" id="LWBS01000120">
    <property type="protein sequence ID" value="OAP95244.1"/>
    <property type="molecule type" value="Genomic_DNA"/>
</dbReference>
<organism evidence="2">
    <name type="scientific">Rhizobium leguminosarum</name>
    <dbReference type="NCBI Taxonomy" id="384"/>
    <lineage>
        <taxon>Bacteria</taxon>
        <taxon>Pseudomonadati</taxon>
        <taxon>Pseudomonadota</taxon>
        <taxon>Alphaproteobacteria</taxon>
        <taxon>Hyphomicrobiales</taxon>
        <taxon>Rhizobiaceae</taxon>
        <taxon>Rhizobium/Agrobacterium group</taxon>
        <taxon>Rhizobium</taxon>
    </lineage>
</organism>
<dbReference type="InterPro" id="IPR004360">
    <property type="entry name" value="Glyas_Fos-R_dOase_dom"/>
</dbReference>
<sequence length="215" mass="24260">MPNLENLKKQAKQYLRWHRERYYPVAAEIRAALPRFRHLDDRQVLEARFKLSDAQDLIARQMGFEGWQALKTGAAAMTDPKKQPAPQAILSSLSAQLFVTDIKASCDFFTGKLGFRVDFVYGDPPFYGQVIRDNAQLALRLVCAPVFVGDIRQREHLLSASITVDTSKEIKRLFLDFQAAGVSFHQPLRKEPWGARNFIVLDPDGNLILFAGPGG</sequence>
<keyword evidence="2" id="KW-0456">Lyase</keyword>
<evidence type="ECO:0000259" key="1">
    <source>
        <dbReference type="Pfam" id="PF00903"/>
    </source>
</evidence>
<comment type="caution">
    <text evidence="2">The sequence shown here is derived from an EMBL/GenBank/DDBJ whole genome shotgun (WGS) entry which is preliminary data.</text>
</comment>
<protein>
    <submittedName>
        <fullName evidence="2">Lactoylglutathione lyase</fullName>
    </submittedName>
</protein>
<dbReference type="AlphaFoldDB" id="A0A179BVW0"/>